<evidence type="ECO:0000313" key="1">
    <source>
        <dbReference type="EMBL" id="URE10163.1"/>
    </source>
</evidence>
<accession>A0A9E7K842</accession>
<feature type="non-terminal residue" evidence="1">
    <location>
        <position position="1"/>
    </location>
</feature>
<dbReference type="EMBL" id="CP097508">
    <property type="protein sequence ID" value="URE10163.1"/>
    <property type="molecule type" value="Genomic_DNA"/>
</dbReference>
<name>A0A9E7K842_9LILI</name>
<sequence>PRRWLRRRIILERKEGRLLLSFHLSSHLLASNLLLWTQSCCGSVNHPVTLSQFS</sequence>
<gene>
    <name evidence="1" type="ORF">MUK42_26793</name>
</gene>
<keyword evidence="2" id="KW-1185">Reference proteome</keyword>
<organism evidence="1 2">
    <name type="scientific">Musa troglodytarum</name>
    <name type="common">fe'i banana</name>
    <dbReference type="NCBI Taxonomy" id="320322"/>
    <lineage>
        <taxon>Eukaryota</taxon>
        <taxon>Viridiplantae</taxon>
        <taxon>Streptophyta</taxon>
        <taxon>Embryophyta</taxon>
        <taxon>Tracheophyta</taxon>
        <taxon>Spermatophyta</taxon>
        <taxon>Magnoliopsida</taxon>
        <taxon>Liliopsida</taxon>
        <taxon>Zingiberales</taxon>
        <taxon>Musaceae</taxon>
        <taxon>Musa</taxon>
    </lineage>
</organism>
<proteinExistence type="predicted"/>
<protein>
    <submittedName>
        <fullName evidence="1">Uncharacterized protein</fullName>
    </submittedName>
</protein>
<dbReference type="AlphaFoldDB" id="A0A9E7K842"/>
<evidence type="ECO:0000313" key="2">
    <source>
        <dbReference type="Proteomes" id="UP001055439"/>
    </source>
</evidence>
<dbReference type="Proteomes" id="UP001055439">
    <property type="component" value="Chromosome 6"/>
</dbReference>
<reference evidence="1" key="1">
    <citation type="submission" date="2022-05" db="EMBL/GenBank/DDBJ databases">
        <title>The Musa troglodytarum L. genome provides insights into the mechanism of non-climacteric behaviour and enrichment of carotenoids.</title>
        <authorList>
            <person name="Wang J."/>
        </authorList>
    </citation>
    <scope>NUCLEOTIDE SEQUENCE</scope>
    <source>
        <tissue evidence="1">Leaf</tissue>
    </source>
</reference>